<dbReference type="OrthoDB" id="8205514at2"/>
<dbReference type="Pfam" id="PF13379">
    <property type="entry name" value="NMT1_2"/>
    <property type="match status" value="1"/>
</dbReference>
<comment type="similarity">
    <text evidence="2">Belongs to the bacterial solute-binding protein SsuA/TauA family.</text>
</comment>
<sequence>MRTITGLKVAIVAGALALLLPGAASAQQAVRIGLGAPTLSFLPIWSARALDTFKPEGLTATVVALPGGDPSALAALDAGDIELAAVGPDAMLRAVAKGQPFEIVYSLMSKVTLQLVVSPALLERTGVKASDPLEKRISAMKGTLVGATALAGAQEIAARWLVGKGGLDPKNDLKVAQVGSPTAIQAALETKRIDAFLLSPPEGYLAEKAGTGVVLVSLGDDFPLLANQPYLVLVAKKPISPATADLITRTAKALQQASAAVTSKPDETADAIQKQFFPKADPQAVSAAVKSMRNGVAQGGKIDVQSMQNALTFAKEVGTNFGKEFDAKASEDDLWTNRFVGAAKAK</sequence>
<evidence type="ECO:0000256" key="2">
    <source>
        <dbReference type="ARBA" id="ARBA00010742"/>
    </source>
</evidence>
<protein>
    <submittedName>
        <fullName evidence="5">ABC transporter substrate-binding protein</fullName>
    </submittedName>
</protein>
<dbReference type="RefSeq" id="WP_094893912.1">
    <property type="nucleotide sequence ID" value="NZ_CP029426.2"/>
</dbReference>
<gene>
    <name evidence="5" type="ORF">CIT40_24685</name>
</gene>
<accession>A0A2U8PYX9</accession>
<feature type="chain" id="PRO_5015967628" evidence="4">
    <location>
        <begin position="27"/>
        <end position="346"/>
    </location>
</feature>
<evidence type="ECO:0000256" key="1">
    <source>
        <dbReference type="ARBA" id="ARBA00004418"/>
    </source>
</evidence>
<dbReference type="Proteomes" id="UP000215884">
    <property type="component" value="Chromosome"/>
</dbReference>
<dbReference type="GO" id="GO:0042918">
    <property type="term" value="P:alkanesulfonate transmembrane transport"/>
    <property type="evidence" value="ECO:0007669"/>
    <property type="project" value="TreeGrafter"/>
</dbReference>
<dbReference type="AlphaFoldDB" id="A0A2U8PYX9"/>
<evidence type="ECO:0000256" key="3">
    <source>
        <dbReference type="ARBA" id="ARBA00022729"/>
    </source>
</evidence>
<organism evidence="5 6">
    <name type="scientific">Bradyrhizobium amphicarpaeae</name>
    <dbReference type="NCBI Taxonomy" id="1404768"/>
    <lineage>
        <taxon>Bacteria</taxon>
        <taxon>Pseudomonadati</taxon>
        <taxon>Pseudomonadota</taxon>
        <taxon>Alphaproteobacteria</taxon>
        <taxon>Hyphomicrobiales</taxon>
        <taxon>Nitrobacteraceae</taxon>
        <taxon>Bradyrhizobium</taxon>
    </lineage>
</organism>
<evidence type="ECO:0000256" key="4">
    <source>
        <dbReference type="SAM" id="SignalP"/>
    </source>
</evidence>
<dbReference type="SUPFAM" id="SSF53850">
    <property type="entry name" value="Periplasmic binding protein-like II"/>
    <property type="match status" value="1"/>
</dbReference>
<evidence type="ECO:0000313" key="5">
    <source>
        <dbReference type="EMBL" id="AWM02912.1"/>
    </source>
</evidence>
<proteinExistence type="inferred from homology"/>
<dbReference type="EMBL" id="CP029426">
    <property type="protein sequence ID" value="AWM02912.1"/>
    <property type="molecule type" value="Genomic_DNA"/>
</dbReference>
<name>A0A2U8PYX9_9BRAD</name>
<keyword evidence="3 4" id="KW-0732">Signal</keyword>
<dbReference type="KEGG" id="brq:CIT40_24685"/>
<dbReference type="PANTHER" id="PTHR30024">
    <property type="entry name" value="ALIPHATIC SULFONATES-BINDING PROTEIN-RELATED"/>
    <property type="match status" value="1"/>
</dbReference>
<reference evidence="5 6" key="2">
    <citation type="journal article" date="2019" name="Int. J. Syst. Evol. Microbiol.">
        <title>Description and complete genome sequence of Bradyrhizobium amphicarpaeae sp. nov., harbouring photosystem and nitrogen-fixation genes.</title>
        <authorList>
            <person name="Bromfield E.S.P."/>
            <person name="Cloutier S."/>
            <person name="Nguyen H.D.T."/>
        </authorList>
    </citation>
    <scope>NUCLEOTIDE SEQUENCE [LARGE SCALE GENOMIC DNA]</scope>
    <source>
        <strain evidence="5 6">39S1MB</strain>
    </source>
</reference>
<reference evidence="5 6" key="1">
    <citation type="journal article" date="2017" name="Syst. Appl. Microbiol.">
        <title>Soybeans inoculated with root zone soils of Canadian native legumes harbour diverse and novel Bradyrhizobium spp. that possess agricultural potential.</title>
        <authorList>
            <person name="Bromfield E.S.P."/>
            <person name="Cloutier S."/>
            <person name="Tambong J.T."/>
            <person name="Tran Thi T.V."/>
        </authorList>
    </citation>
    <scope>NUCLEOTIDE SEQUENCE [LARGE SCALE GENOMIC DNA]</scope>
    <source>
        <strain evidence="5 6">39S1MB</strain>
    </source>
</reference>
<keyword evidence="6" id="KW-1185">Reference proteome</keyword>
<dbReference type="GO" id="GO:0042597">
    <property type="term" value="C:periplasmic space"/>
    <property type="evidence" value="ECO:0007669"/>
    <property type="project" value="UniProtKB-SubCell"/>
</dbReference>
<feature type="signal peptide" evidence="4">
    <location>
        <begin position="1"/>
        <end position="26"/>
    </location>
</feature>
<dbReference type="PANTHER" id="PTHR30024:SF47">
    <property type="entry name" value="TAURINE-BINDING PERIPLASMIC PROTEIN"/>
    <property type="match status" value="1"/>
</dbReference>
<dbReference type="Gene3D" id="3.40.190.10">
    <property type="entry name" value="Periplasmic binding protein-like II"/>
    <property type="match status" value="2"/>
</dbReference>
<evidence type="ECO:0000313" key="6">
    <source>
        <dbReference type="Proteomes" id="UP000215884"/>
    </source>
</evidence>
<comment type="subcellular location">
    <subcellularLocation>
        <location evidence="1">Periplasm</location>
    </subcellularLocation>
</comment>